<dbReference type="GO" id="GO:0003700">
    <property type="term" value="F:DNA-binding transcription factor activity"/>
    <property type="evidence" value="ECO:0007669"/>
    <property type="project" value="InterPro"/>
</dbReference>
<organism evidence="5 6">
    <name type="scientific">Hoeflea marina</name>
    <dbReference type="NCBI Taxonomy" id="274592"/>
    <lineage>
        <taxon>Bacteria</taxon>
        <taxon>Pseudomonadati</taxon>
        <taxon>Pseudomonadota</taxon>
        <taxon>Alphaproteobacteria</taxon>
        <taxon>Hyphomicrobiales</taxon>
        <taxon>Rhizobiaceae</taxon>
        <taxon>Hoeflea</taxon>
    </lineage>
</organism>
<feature type="domain" description="HTH arsR-type" evidence="4">
    <location>
        <begin position="48"/>
        <end position="145"/>
    </location>
</feature>
<dbReference type="CDD" id="cd00090">
    <property type="entry name" value="HTH_ARSR"/>
    <property type="match status" value="1"/>
</dbReference>
<gene>
    <name evidence="5" type="ORF">DFR52_105205</name>
</gene>
<sequence>MNPPPVPCGPTYRVADGLLYPEGRCFPLDAGFRRFWPRLASSPALKYPSNMDSSTALDAFSALGQDTRLEVFRLLVKAGPEGLPSGEIGEALGVRQNTMSTNLGILLKAGLVRKQRDGRSVRYLADLDGIRGLLAFLLEDCCGGKPELCQPLIDRISCGR</sequence>
<dbReference type="SMART" id="SM00418">
    <property type="entry name" value="HTH_ARSR"/>
    <property type="match status" value="1"/>
</dbReference>
<keyword evidence="3" id="KW-0804">Transcription</keyword>
<protein>
    <submittedName>
        <fullName evidence="5">DNA-binding transcriptional ArsR family regulator</fullName>
    </submittedName>
</protein>
<comment type="caution">
    <text evidence="5">The sequence shown here is derived from an EMBL/GenBank/DDBJ whole genome shotgun (WGS) entry which is preliminary data.</text>
</comment>
<dbReference type="Gene3D" id="1.10.10.10">
    <property type="entry name" value="Winged helix-like DNA-binding domain superfamily/Winged helix DNA-binding domain"/>
    <property type="match status" value="1"/>
</dbReference>
<reference evidence="5 6" key="1">
    <citation type="submission" date="2018-05" db="EMBL/GenBank/DDBJ databases">
        <title>Genomic Encyclopedia of Type Strains, Phase IV (KMG-IV): sequencing the most valuable type-strain genomes for metagenomic binning, comparative biology and taxonomic classification.</title>
        <authorList>
            <person name="Goeker M."/>
        </authorList>
    </citation>
    <scope>NUCLEOTIDE SEQUENCE [LARGE SCALE GENOMIC DNA]</scope>
    <source>
        <strain evidence="5 6">DSM 16791</strain>
    </source>
</reference>
<keyword evidence="2 5" id="KW-0238">DNA-binding</keyword>
<dbReference type="Pfam" id="PF12840">
    <property type="entry name" value="HTH_20"/>
    <property type="match status" value="1"/>
</dbReference>
<dbReference type="EMBL" id="QGTR01000005">
    <property type="protein sequence ID" value="PWV98224.1"/>
    <property type="molecule type" value="Genomic_DNA"/>
</dbReference>
<keyword evidence="6" id="KW-1185">Reference proteome</keyword>
<dbReference type="InterPro" id="IPR011991">
    <property type="entry name" value="ArsR-like_HTH"/>
</dbReference>
<evidence type="ECO:0000256" key="2">
    <source>
        <dbReference type="ARBA" id="ARBA00023125"/>
    </source>
</evidence>
<evidence type="ECO:0000313" key="6">
    <source>
        <dbReference type="Proteomes" id="UP000246352"/>
    </source>
</evidence>
<evidence type="ECO:0000259" key="4">
    <source>
        <dbReference type="PROSITE" id="PS50987"/>
    </source>
</evidence>
<dbReference type="InterPro" id="IPR036388">
    <property type="entry name" value="WH-like_DNA-bd_sf"/>
</dbReference>
<dbReference type="InterPro" id="IPR001845">
    <property type="entry name" value="HTH_ArsR_DNA-bd_dom"/>
</dbReference>
<dbReference type="AlphaFoldDB" id="A0A317PGP7"/>
<accession>A0A317PGP7</accession>
<evidence type="ECO:0000256" key="1">
    <source>
        <dbReference type="ARBA" id="ARBA00023015"/>
    </source>
</evidence>
<dbReference type="PANTHER" id="PTHR43132">
    <property type="entry name" value="ARSENICAL RESISTANCE OPERON REPRESSOR ARSR-RELATED"/>
    <property type="match status" value="1"/>
</dbReference>
<dbReference type="PROSITE" id="PS50987">
    <property type="entry name" value="HTH_ARSR_2"/>
    <property type="match status" value="1"/>
</dbReference>
<dbReference type="InterPro" id="IPR051011">
    <property type="entry name" value="Metal_resp_trans_reg"/>
</dbReference>
<evidence type="ECO:0000256" key="3">
    <source>
        <dbReference type="ARBA" id="ARBA00023163"/>
    </source>
</evidence>
<dbReference type="InterPro" id="IPR036390">
    <property type="entry name" value="WH_DNA-bd_sf"/>
</dbReference>
<dbReference type="Proteomes" id="UP000246352">
    <property type="component" value="Unassembled WGS sequence"/>
</dbReference>
<dbReference type="PANTHER" id="PTHR43132:SF2">
    <property type="entry name" value="ARSENICAL RESISTANCE OPERON REPRESSOR ARSR-RELATED"/>
    <property type="match status" value="1"/>
</dbReference>
<proteinExistence type="predicted"/>
<keyword evidence="1" id="KW-0805">Transcription regulation</keyword>
<dbReference type="SUPFAM" id="SSF46785">
    <property type="entry name" value="Winged helix' DNA-binding domain"/>
    <property type="match status" value="1"/>
</dbReference>
<dbReference type="GO" id="GO:0003677">
    <property type="term" value="F:DNA binding"/>
    <property type="evidence" value="ECO:0007669"/>
    <property type="project" value="UniProtKB-KW"/>
</dbReference>
<name>A0A317PGP7_9HYPH</name>
<evidence type="ECO:0000313" key="5">
    <source>
        <dbReference type="EMBL" id="PWV98224.1"/>
    </source>
</evidence>
<dbReference type="PRINTS" id="PR00778">
    <property type="entry name" value="HTHARSR"/>
</dbReference>